<dbReference type="Pfam" id="PF04082">
    <property type="entry name" value="Fungal_trans"/>
    <property type="match status" value="1"/>
</dbReference>
<reference evidence="9 10" key="1">
    <citation type="submission" date="2018-02" db="EMBL/GenBank/DDBJ databases">
        <title>The genomes of Aspergillus section Nigri reveals drivers in fungal speciation.</title>
        <authorList>
            <consortium name="DOE Joint Genome Institute"/>
            <person name="Vesth T.C."/>
            <person name="Nybo J."/>
            <person name="Theobald S."/>
            <person name="Brandl J."/>
            <person name="Frisvad J.C."/>
            <person name="Nielsen K.F."/>
            <person name="Lyhne E.K."/>
            <person name="Kogle M.E."/>
            <person name="Kuo A."/>
            <person name="Riley R."/>
            <person name="Clum A."/>
            <person name="Nolan M."/>
            <person name="Lipzen A."/>
            <person name="Salamov A."/>
            <person name="Henrissat B."/>
            <person name="Wiebenga A."/>
            <person name="De vries R.P."/>
            <person name="Grigoriev I.V."/>
            <person name="Mortensen U.H."/>
            <person name="Andersen M.R."/>
            <person name="Baker S.E."/>
        </authorList>
    </citation>
    <scope>NUCLEOTIDE SEQUENCE [LARGE SCALE GENOMIC DNA]</scope>
    <source>
        <strain evidence="9 10">CBS 313.89</strain>
    </source>
</reference>
<keyword evidence="4" id="KW-0238">DNA-binding</keyword>
<evidence type="ECO:0000256" key="4">
    <source>
        <dbReference type="ARBA" id="ARBA00023125"/>
    </source>
</evidence>
<dbReference type="PROSITE" id="PS50048">
    <property type="entry name" value="ZN2_CY6_FUNGAL_2"/>
    <property type="match status" value="1"/>
</dbReference>
<dbReference type="OrthoDB" id="1747771at2759"/>
<dbReference type="CDD" id="cd00067">
    <property type="entry name" value="GAL4"/>
    <property type="match status" value="1"/>
</dbReference>
<dbReference type="GO" id="GO:0006351">
    <property type="term" value="P:DNA-templated transcription"/>
    <property type="evidence" value="ECO:0007669"/>
    <property type="project" value="InterPro"/>
</dbReference>
<sequence>MPQHMRETQRVPRTCIQCARRKVKCSKKIPCDACIRRGESAACAREVVKVHGKVTVEYRSAVDEEDSDESESTLNCRLVQENLSLKTRIRQLESVLQRPEAETEVFRPVPAAERSHSSEKILNDFQRLPFGLLAESSHDGGVDPLRPRDDHVLIILPARHWSEVIVRFSLTHLAWVHCALEPAVFAEEHRAFWDQLMDTGNSRAHGWNAVYLSVLAVGVYFMNDEMIEGFHFFHESYLTGRSGEMSLSRMTTQLCRIWCDAAVKELEHADYVSKPSVLTVQALTILNIVHKNLGQSSREYILHGLAVNVARLVGLDRLGEGCEIPHSLRDTQADTPVNVYRRLWWTLVIVDWWVLAFLVARSTLTVLRMTVWSRPISIHPGSFTTILETSDESYTPDYSSDSDVSSPFEYHKAMAQLAATMQNTVRSIKEWSGSIVQASVKEIDSVASSFPRHLFYNGTDTSGVPLEGVPSWMNVQRFLVWNLLDTWRINLSVALIPQLLGNPNAAHELVHASAVSAAKCILQRRYHDPCSHFQKFWAVACSAVTAGTFLCLDLICFGHLRTPAEITQAKELILVSIQLLESSYTETRHGALLVLRRLAYLHDILHQRHAIDQRAFANIMKLMASPRLWTSVADTESTLNFLFGGSDSYSRPGEGQVPVDDDTGHRGTSLLHGSSSREGFEPFPLESASIPDFEDLFGASELIDMSLPWIDPATLMAFTSHVP</sequence>
<dbReference type="InterPro" id="IPR001138">
    <property type="entry name" value="Zn2Cys6_DnaBD"/>
</dbReference>
<organism evidence="9 10">
    <name type="scientific">Aspergillus fijiensis CBS 313.89</name>
    <dbReference type="NCBI Taxonomy" id="1448319"/>
    <lineage>
        <taxon>Eukaryota</taxon>
        <taxon>Fungi</taxon>
        <taxon>Dikarya</taxon>
        <taxon>Ascomycota</taxon>
        <taxon>Pezizomycotina</taxon>
        <taxon>Eurotiomycetes</taxon>
        <taxon>Eurotiomycetidae</taxon>
        <taxon>Eurotiales</taxon>
        <taxon>Aspergillaceae</taxon>
        <taxon>Aspergillus</taxon>
    </lineage>
</organism>
<dbReference type="AlphaFoldDB" id="A0A8G1RZN6"/>
<dbReference type="RefSeq" id="XP_040804601.1">
    <property type="nucleotide sequence ID" value="XM_040947820.1"/>
</dbReference>
<dbReference type="InterPro" id="IPR050613">
    <property type="entry name" value="Sec_Metabolite_Reg"/>
</dbReference>
<evidence type="ECO:0000256" key="5">
    <source>
        <dbReference type="ARBA" id="ARBA00023163"/>
    </source>
</evidence>
<dbReference type="GO" id="GO:0005634">
    <property type="term" value="C:nucleus"/>
    <property type="evidence" value="ECO:0007669"/>
    <property type="project" value="UniProtKB-SubCell"/>
</dbReference>
<keyword evidence="3" id="KW-0805">Transcription regulation</keyword>
<keyword evidence="5" id="KW-0804">Transcription</keyword>
<evidence type="ECO:0000313" key="9">
    <source>
        <dbReference type="EMBL" id="RAK80591.1"/>
    </source>
</evidence>
<evidence type="ECO:0000256" key="1">
    <source>
        <dbReference type="ARBA" id="ARBA00004123"/>
    </source>
</evidence>
<feature type="domain" description="Zn(2)-C6 fungal-type" evidence="8">
    <location>
        <begin position="14"/>
        <end position="45"/>
    </location>
</feature>
<comment type="subcellular location">
    <subcellularLocation>
        <location evidence="1">Nucleus</location>
    </subcellularLocation>
</comment>
<keyword evidence="2" id="KW-0479">Metal-binding</keyword>
<dbReference type="GO" id="GO:0000981">
    <property type="term" value="F:DNA-binding transcription factor activity, RNA polymerase II-specific"/>
    <property type="evidence" value="ECO:0007669"/>
    <property type="project" value="InterPro"/>
</dbReference>
<dbReference type="InterPro" id="IPR007219">
    <property type="entry name" value="XnlR_reg_dom"/>
</dbReference>
<dbReference type="VEuPathDB" id="FungiDB:BO72DRAFT_483721"/>
<dbReference type="CDD" id="cd12148">
    <property type="entry name" value="fungal_TF_MHR"/>
    <property type="match status" value="1"/>
</dbReference>
<dbReference type="SMART" id="SM00066">
    <property type="entry name" value="GAL4"/>
    <property type="match status" value="1"/>
</dbReference>
<accession>A0A8G1RZN6</accession>
<dbReference type="PANTHER" id="PTHR31001">
    <property type="entry name" value="UNCHARACTERIZED TRANSCRIPTIONAL REGULATORY PROTEIN"/>
    <property type="match status" value="1"/>
</dbReference>
<dbReference type="GO" id="GO:0003677">
    <property type="term" value="F:DNA binding"/>
    <property type="evidence" value="ECO:0007669"/>
    <property type="project" value="UniProtKB-KW"/>
</dbReference>
<name>A0A8G1RZN6_9EURO</name>
<dbReference type="PROSITE" id="PS00463">
    <property type="entry name" value="ZN2_CY6_FUNGAL_1"/>
    <property type="match status" value="1"/>
</dbReference>
<evidence type="ECO:0000256" key="7">
    <source>
        <dbReference type="SAM" id="MobiDB-lite"/>
    </source>
</evidence>
<evidence type="ECO:0000256" key="3">
    <source>
        <dbReference type="ARBA" id="ARBA00023015"/>
    </source>
</evidence>
<feature type="region of interest" description="Disordered" evidence="7">
    <location>
        <begin position="651"/>
        <end position="682"/>
    </location>
</feature>
<dbReference type="Proteomes" id="UP000249789">
    <property type="component" value="Unassembled WGS sequence"/>
</dbReference>
<evidence type="ECO:0000256" key="2">
    <source>
        <dbReference type="ARBA" id="ARBA00022723"/>
    </source>
</evidence>
<dbReference type="InterPro" id="IPR036864">
    <property type="entry name" value="Zn2-C6_fun-type_DNA-bd_sf"/>
</dbReference>
<dbReference type="GeneID" id="63865153"/>
<dbReference type="SUPFAM" id="SSF57701">
    <property type="entry name" value="Zn2/Cys6 DNA-binding domain"/>
    <property type="match status" value="1"/>
</dbReference>
<evidence type="ECO:0000259" key="8">
    <source>
        <dbReference type="PROSITE" id="PS50048"/>
    </source>
</evidence>
<evidence type="ECO:0000256" key="6">
    <source>
        <dbReference type="ARBA" id="ARBA00023242"/>
    </source>
</evidence>
<keyword evidence="10" id="KW-1185">Reference proteome</keyword>
<dbReference type="GO" id="GO:0008270">
    <property type="term" value="F:zinc ion binding"/>
    <property type="evidence" value="ECO:0007669"/>
    <property type="project" value="InterPro"/>
</dbReference>
<protein>
    <recommendedName>
        <fullName evidence="8">Zn(2)-C6 fungal-type domain-containing protein</fullName>
    </recommendedName>
</protein>
<keyword evidence="6" id="KW-0539">Nucleus</keyword>
<proteinExistence type="predicted"/>
<dbReference type="EMBL" id="KZ824628">
    <property type="protein sequence ID" value="RAK80591.1"/>
    <property type="molecule type" value="Genomic_DNA"/>
</dbReference>
<evidence type="ECO:0000313" key="10">
    <source>
        <dbReference type="Proteomes" id="UP000249789"/>
    </source>
</evidence>
<gene>
    <name evidence="9" type="ORF">BO72DRAFT_483721</name>
</gene>
<dbReference type="PANTHER" id="PTHR31001:SF90">
    <property type="entry name" value="CENTROMERE DNA-BINDING PROTEIN COMPLEX CBF3 SUBUNIT B"/>
    <property type="match status" value="1"/>
</dbReference>